<evidence type="ECO:0000256" key="4">
    <source>
        <dbReference type="ARBA" id="ARBA00022692"/>
    </source>
</evidence>
<dbReference type="GO" id="GO:0016020">
    <property type="term" value="C:membrane"/>
    <property type="evidence" value="ECO:0007669"/>
    <property type="project" value="UniProtKB-SubCell"/>
</dbReference>
<feature type="transmembrane region" description="Helical" evidence="8">
    <location>
        <begin position="105"/>
        <end position="124"/>
    </location>
</feature>
<gene>
    <name evidence="10" type="ORF">BDY21DRAFT_159474</name>
</gene>
<feature type="transmembrane region" description="Helical" evidence="8">
    <location>
        <begin position="203"/>
        <end position="221"/>
    </location>
</feature>
<dbReference type="EMBL" id="MU001673">
    <property type="protein sequence ID" value="KAF2460218.1"/>
    <property type="molecule type" value="Genomic_DNA"/>
</dbReference>
<keyword evidence="6 8" id="KW-0472">Membrane</keyword>
<dbReference type="AlphaFoldDB" id="A0A6A6P8M4"/>
<dbReference type="FunFam" id="1.20.1250.20:FF:000313">
    <property type="entry name" value="MFS quinate transporter"/>
    <property type="match status" value="1"/>
</dbReference>
<evidence type="ECO:0000256" key="3">
    <source>
        <dbReference type="ARBA" id="ARBA00022448"/>
    </source>
</evidence>
<evidence type="ECO:0000313" key="10">
    <source>
        <dbReference type="EMBL" id="KAF2460218.1"/>
    </source>
</evidence>
<dbReference type="InterPro" id="IPR020846">
    <property type="entry name" value="MFS_dom"/>
</dbReference>
<feature type="transmembrane region" description="Helical" evidence="8">
    <location>
        <begin position="473"/>
        <end position="491"/>
    </location>
</feature>
<evidence type="ECO:0000256" key="6">
    <source>
        <dbReference type="ARBA" id="ARBA00023136"/>
    </source>
</evidence>
<proteinExistence type="inferred from homology"/>
<keyword evidence="11" id="KW-1185">Reference proteome</keyword>
<evidence type="ECO:0000256" key="8">
    <source>
        <dbReference type="SAM" id="Phobius"/>
    </source>
</evidence>
<evidence type="ECO:0000256" key="1">
    <source>
        <dbReference type="ARBA" id="ARBA00004141"/>
    </source>
</evidence>
<dbReference type="InterPro" id="IPR050360">
    <property type="entry name" value="MFS_Sugar_Transporters"/>
</dbReference>
<dbReference type="PRINTS" id="PR00171">
    <property type="entry name" value="SUGRTRNSPORT"/>
</dbReference>
<sequence>MGGGAATNIFKAKMSDTPREALNWKLWYAVFTFGLMGAARGIDEGLISGTIQQISFIRRYGLDDPDKSADEIAQLTGNITAMVQIGCVGGALIAFLLCDRIGRVWAARELCTIWIVGIVIFLTADGNIGQVYAGRFIAGLGIGQTCVVAPTYLAEVAPRSIRGLCICMFSGSVYLGIMLAYFASWGSAKNIPNGDANQWIVPTTMHIMFAGIILILTIGVYESPRYFIKVGKVEKGRDVMSRIRKLPVEHPYVQTELLDIEDQLNREREATLGAGWFGTIKELFLIPANRYRIHIGILSQLLSQWSGANSVTIYAPEYFALLGIKGQNEKLFATCIFGVVKLVSSLACALFLVDFLGRKRALGCGITLQFVSMLYVAILLSAVPELGAGDAALSGAKKNAATGAIVFIYFSGAGWALGWNSIQYLINAEIFPLRVRALGSSLVMCFHFVNQYGNSKAVPLMLTMDSLKPQGTFWFFAVVTLLGLLWMWLFLPETAGRSLESMDALFSLPWHKIGRKGPLLAAETGGYAEAYHRGDLEKGPIELSQTARVEKVDER</sequence>
<dbReference type="Gene3D" id="1.20.1250.20">
    <property type="entry name" value="MFS general substrate transporter like domains"/>
    <property type="match status" value="1"/>
</dbReference>
<evidence type="ECO:0000259" key="9">
    <source>
        <dbReference type="PROSITE" id="PS50850"/>
    </source>
</evidence>
<dbReference type="PROSITE" id="PS50850">
    <property type="entry name" value="MFS"/>
    <property type="match status" value="1"/>
</dbReference>
<evidence type="ECO:0000256" key="5">
    <source>
        <dbReference type="ARBA" id="ARBA00022989"/>
    </source>
</evidence>
<dbReference type="InterPro" id="IPR005828">
    <property type="entry name" value="MFS_sugar_transport-like"/>
</dbReference>
<protein>
    <submittedName>
        <fullName evidence="10">MFS quinate transporter</fullName>
    </submittedName>
</protein>
<feature type="transmembrane region" description="Helical" evidence="8">
    <location>
        <begin position="21"/>
        <end position="39"/>
    </location>
</feature>
<dbReference type="InterPro" id="IPR003663">
    <property type="entry name" value="Sugar/inositol_transpt"/>
</dbReference>
<feature type="transmembrane region" description="Helical" evidence="8">
    <location>
        <begin position="400"/>
        <end position="421"/>
    </location>
</feature>
<keyword evidence="4 8" id="KW-0812">Transmembrane</keyword>
<evidence type="ECO:0000256" key="7">
    <source>
        <dbReference type="RuleBase" id="RU003346"/>
    </source>
</evidence>
<dbReference type="PROSITE" id="PS00216">
    <property type="entry name" value="SUGAR_TRANSPORT_1"/>
    <property type="match status" value="1"/>
</dbReference>
<reference evidence="10" key="1">
    <citation type="journal article" date="2020" name="Stud. Mycol.">
        <title>101 Dothideomycetes genomes: a test case for predicting lifestyles and emergence of pathogens.</title>
        <authorList>
            <person name="Haridas S."/>
            <person name="Albert R."/>
            <person name="Binder M."/>
            <person name="Bloem J."/>
            <person name="Labutti K."/>
            <person name="Salamov A."/>
            <person name="Andreopoulos B."/>
            <person name="Baker S."/>
            <person name="Barry K."/>
            <person name="Bills G."/>
            <person name="Bluhm B."/>
            <person name="Cannon C."/>
            <person name="Castanera R."/>
            <person name="Culley D."/>
            <person name="Daum C."/>
            <person name="Ezra D."/>
            <person name="Gonzalez J."/>
            <person name="Henrissat B."/>
            <person name="Kuo A."/>
            <person name="Liang C."/>
            <person name="Lipzen A."/>
            <person name="Lutzoni F."/>
            <person name="Magnuson J."/>
            <person name="Mondo S."/>
            <person name="Nolan M."/>
            <person name="Ohm R."/>
            <person name="Pangilinan J."/>
            <person name="Park H.-J."/>
            <person name="Ramirez L."/>
            <person name="Alfaro M."/>
            <person name="Sun H."/>
            <person name="Tritt A."/>
            <person name="Yoshinaga Y."/>
            <person name="Zwiers L.-H."/>
            <person name="Turgeon B."/>
            <person name="Goodwin S."/>
            <person name="Spatafora J."/>
            <person name="Crous P."/>
            <person name="Grigoriev I."/>
        </authorList>
    </citation>
    <scope>NUCLEOTIDE SEQUENCE</scope>
    <source>
        <strain evidence="10">ATCC 16933</strain>
    </source>
</reference>
<dbReference type="InterPro" id="IPR005829">
    <property type="entry name" value="Sugar_transporter_CS"/>
</dbReference>
<keyword evidence="5 8" id="KW-1133">Transmembrane helix</keyword>
<name>A0A6A6P8M4_9PEZI</name>
<feature type="transmembrane region" description="Helical" evidence="8">
    <location>
        <begin position="161"/>
        <end position="183"/>
    </location>
</feature>
<feature type="transmembrane region" description="Helical" evidence="8">
    <location>
        <begin position="136"/>
        <end position="154"/>
    </location>
</feature>
<feature type="transmembrane region" description="Helical" evidence="8">
    <location>
        <begin position="79"/>
        <end position="98"/>
    </location>
</feature>
<feature type="transmembrane region" description="Helical" evidence="8">
    <location>
        <begin position="360"/>
        <end position="380"/>
    </location>
</feature>
<dbReference type="InterPro" id="IPR036259">
    <property type="entry name" value="MFS_trans_sf"/>
</dbReference>
<keyword evidence="3 7" id="KW-0813">Transport</keyword>
<feature type="transmembrane region" description="Helical" evidence="8">
    <location>
        <begin position="331"/>
        <end position="353"/>
    </location>
</feature>
<comment type="similarity">
    <text evidence="2 7">Belongs to the major facilitator superfamily. Sugar transporter (TC 2.A.1.1) family.</text>
</comment>
<dbReference type="PANTHER" id="PTHR48022">
    <property type="entry name" value="PLASTIDIC GLUCOSE TRANSPORTER 4"/>
    <property type="match status" value="1"/>
</dbReference>
<evidence type="ECO:0000313" key="11">
    <source>
        <dbReference type="Proteomes" id="UP000799766"/>
    </source>
</evidence>
<dbReference type="OrthoDB" id="5296287at2759"/>
<dbReference type="PROSITE" id="PS00217">
    <property type="entry name" value="SUGAR_TRANSPORT_2"/>
    <property type="match status" value="1"/>
</dbReference>
<dbReference type="Pfam" id="PF00083">
    <property type="entry name" value="Sugar_tr"/>
    <property type="match status" value="1"/>
</dbReference>
<feature type="domain" description="Major facilitator superfamily (MFS) profile" evidence="9">
    <location>
        <begin position="29"/>
        <end position="495"/>
    </location>
</feature>
<accession>A0A6A6P8M4</accession>
<dbReference type="GO" id="GO:0005351">
    <property type="term" value="F:carbohydrate:proton symporter activity"/>
    <property type="evidence" value="ECO:0007669"/>
    <property type="project" value="TreeGrafter"/>
</dbReference>
<dbReference type="PANTHER" id="PTHR48022:SF8">
    <property type="entry name" value="MAJOR FACILITATOR SUPERFAMILY (MFS) PROFILE DOMAIN-CONTAINING PROTEIN-RELATED"/>
    <property type="match status" value="1"/>
</dbReference>
<dbReference type="SUPFAM" id="SSF103473">
    <property type="entry name" value="MFS general substrate transporter"/>
    <property type="match status" value="1"/>
</dbReference>
<dbReference type="Proteomes" id="UP000799766">
    <property type="component" value="Unassembled WGS sequence"/>
</dbReference>
<comment type="subcellular location">
    <subcellularLocation>
        <location evidence="1">Membrane</location>
        <topology evidence="1">Multi-pass membrane protein</topology>
    </subcellularLocation>
</comment>
<organism evidence="10 11">
    <name type="scientific">Lineolata rhizophorae</name>
    <dbReference type="NCBI Taxonomy" id="578093"/>
    <lineage>
        <taxon>Eukaryota</taxon>
        <taxon>Fungi</taxon>
        <taxon>Dikarya</taxon>
        <taxon>Ascomycota</taxon>
        <taxon>Pezizomycotina</taxon>
        <taxon>Dothideomycetes</taxon>
        <taxon>Dothideomycetes incertae sedis</taxon>
        <taxon>Lineolatales</taxon>
        <taxon>Lineolataceae</taxon>
        <taxon>Lineolata</taxon>
    </lineage>
</organism>
<evidence type="ECO:0000256" key="2">
    <source>
        <dbReference type="ARBA" id="ARBA00010992"/>
    </source>
</evidence>
<dbReference type="NCBIfam" id="TIGR00879">
    <property type="entry name" value="SP"/>
    <property type="match status" value="1"/>
</dbReference>